<accession>A0ABN9CWC7</accession>
<organism evidence="4 5">
    <name type="scientific">Staurois parvus</name>
    <dbReference type="NCBI Taxonomy" id="386267"/>
    <lineage>
        <taxon>Eukaryota</taxon>
        <taxon>Metazoa</taxon>
        <taxon>Chordata</taxon>
        <taxon>Craniata</taxon>
        <taxon>Vertebrata</taxon>
        <taxon>Euteleostomi</taxon>
        <taxon>Amphibia</taxon>
        <taxon>Batrachia</taxon>
        <taxon>Anura</taxon>
        <taxon>Neobatrachia</taxon>
        <taxon>Ranoidea</taxon>
        <taxon>Ranidae</taxon>
        <taxon>Staurois</taxon>
    </lineage>
</organism>
<dbReference type="PANTHER" id="PTHR23424">
    <property type="entry name" value="SERUM AMYLOID A"/>
    <property type="match status" value="1"/>
</dbReference>
<proteinExistence type="inferred from homology"/>
<dbReference type="InterPro" id="IPR052464">
    <property type="entry name" value="Synovial_Prolif_Regulator"/>
</dbReference>
<evidence type="ECO:0000256" key="3">
    <source>
        <dbReference type="ARBA" id="ARBA00038401"/>
    </source>
</evidence>
<dbReference type="PANTHER" id="PTHR23424:SF23">
    <property type="entry name" value="PROTEIN SAAL1"/>
    <property type="match status" value="1"/>
</dbReference>
<sequence>MDRNPSPPTSEDEEEPSGDCIGNTVYSKHWFFSTLTKLIDTVTVDKDKPEQAEDEASVDLEEDMENDICKIWDMSMNEEVAQFLVEFNATDILLGVIAKSKCNRLTEICVGILGNMACFPETCLNLSSNNDLGEVLLLLLSDTDPPTLLETSRLLLSCLSRVEVMSTWLERIRKRPSVRDNLCFIMSSSTNVDLLVKVGELVDKLFDVDEDIMIDWIKAGCQQPETPVTDIEEEKPSPLGLVPSLLEASKQLKYDSPEGLDVYMHILQLVTTVDEGIQSIVQSPEDGKRTWRFLFQVDVVSGLVSVW</sequence>
<dbReference type="Gene3D" id="1.25.10.10">
    <property type="entry name" value="Leucine-rich Repeat Variant"/>
    <property type="match status" value="1"/>
</dbReference>
<evidence type="ECO:0000256" key="2">
    <source>
        <dbReference type="ARBA" id="ARBA00023242"/>
    </source>
</evidence>
<dbReference type="Proteomes" id="UP001162483">
    <property type="component" value="Unassembled WGS sequence"/>
</dbReference>
<reference evidence="4" key="1">
    <citation type="submission" date="2023-05" db="EMBL/GenBank/DDBJ databases">
        <authorList>
            <person name="Stuckert A."/>
        </authorList>
    </citation>
    <scope>NUCLEOTIDE SEQUENCE</scope>
</reference>
<keyword evidence="2" id="KW-0539">Nucleus</keyword>
<name>A0ABN9CWC7_9NEOB</name>
<dbReference type="InterPro" id="IPR016024">
    <property type="entry name" value="ARM-type_fold"/>
</dbReference>
<comment type="caution">
    <text evidence="4">The sequence shown here is derived from an EMBL/GenBank/DDBJ whole genome shotgun (WGS) entry which is preliminary data.</text>
</comment>
<evidence type="ECO:0000313" key="4">
    <source>
        <dbReference type="EMBL" id="CAI9564524.1"/>
    </source>
</evidence>
<evidence type="ECO:0000313" key="5">
    <source>
        <dbReference type="Proteomes" id="UP001162483"/>
    </source>
</evidence>
<comment type="similarity">
    <text evidence="3">Belongs to the SAAL1 family.</text>
</comment>
<evidence type="ECO:0008006" key="6">
    <source>
        <dbReference type="Google" id="ProtNLM"/>
    </source>
</evidence>
<dbReference type="EMBL" id="CATNWA010013060">
    <property type="protein sequence ID" value="CAI9564524.1"/>
    <property type="molecule type" value="Genomic_DNA"/>
</dbReference>
<protein>
    <recommendedName>
        <fullName evidence="6">Protein saal1</fullName>
    </recommendedName>
</protein>
<dbReference type="InterPro" id="IPR011989">
    <property type="entry name" value="ARM-like"/>
</dbReference>
<comment type="subcellular location">
    <subcellularLocation>
        <location evidence="1">Nucleus</location>
    </subcellularLocation>
</comment>
<keyword evidence="5" id="KW-1185">Reference proteome</keyword>
<evidence type="ECO:0000256" key="1">
    <source>
        <dbReference type="ARBA" id="ARBA00004123"/>
    </source>
</evidence>
<dbReference type="SUPFAM" id="SSF48371">
    <property type="entry name" value="ARM repeat"/>
    <property type="match status" value="1"/>
</dbReference>
<gene>
    <name evidence="4" type="ORF">SPARVUS_LOCUS5915600</name>
</gene>